<proteinExistence type="predicted"/>
<keyword evidence="2" id="KW-0812">Transmembrane</keyword>
<sequence>MTAAQHPAASHHLPWFLTAPGESDVLFTITTIMLLLIVFGLGVVFFRLHSLPERLGHKKLQFEIVAVLCLLSLFTHVHLFWVVALLLALIDLPDFQTPLRSMADSLGRLANGGSAEPPQDPPKPATPAEPGA</sequence>
<keyword evidence="4" id="KW-1185">Reference proteome</keyword>
<dbReference type="Proteomes" id="UP000440694">
    <property type="component" value="Unassembled WGS sequence"/>
</dbReference>
<name>A0A6I3KI73_9HYPH</name>
<reference evidence="3 4" key="1">
    <citation type="submission" date="2019-11" db="EMBL/GenBank/DDBJ databases">
        <title>Identification of a novel strain.</title>
        <authorList>
            <person name="Xu Q."/>
            <person name="Wang G."/>
        </authorList>
    </citation>
    <scope>NUCLEOTIDE SEQUENCE [LARGE SCALE GENOMIC DNA]</scope>
    <source>
        <strain evidence="4">xq</strain>
    </source>
</reference>
<evidence type="ECO:0000256" key="2">
    <source>
        <dbReference type="SAM" id="Phobius"/>
    </source>
</evidence>
<protein>
    <submittedName>
        <fullName evidence="3">Uncharacterized protein</fullName>
    </submittedName>
</protein>
<comment type="caution">
    <text evidence="3">The sequence shown here is derived from an EMBL/GenBank/DDBJ whole genome shotgun (WGS) entry which is preliminary data.</text>
</comment>
<feature type="transmembrane region" description="Helical" evidence="2">
    <location>
        <begin position="25"/>
        <end position="48"/>
    </location>
</feature>
<keyword evidence="2" id="KW-1133">Transmembrane helix</keyword>
<organism evidence="3 4">
    <name type="scientific">Hyphomicrobium album</name>
    <dbReference type="NCBI Taxonomy" id="2665159"/>
    <lineage>
        <taxon>Bacteria</taxon>
        <taxon>Pseudomonadati</taxon>
        <taxon>Pseudomonadota</taxon>
        <taxon>Alphaproteobacteria</taxon>
        <taxon>Hyphomicrobiales</taxon>
        <taxon>Hyphomicrobiaceae</taxon>
        <taxon>Hyphomicrobium</taxon>
    </lineage>
</organism>
<dbReference type="AlphaFoldDB" id="A0A6I3KI73"/>
<evidence type="ECO:0000313" key="3">
    <source>
        <dbReference type="EMBL" id="MTD94033.1"/>
    </source>
</evidence>
<dbReference type="EMBL" id="WMBQ01000001">
    <property type="protein sequence ID" value="MTD94033.1"/>
    <property type="molecule type" value="Genomic_DNA"/>
</dbReference>
<accession>A0A6I3KI73</accession>
<keyword evidence="2" id="KW-0472">Membrane</keyword>
<gene>
    <name evidence="3" type="ORF">GIW81_06740</name>
</gene>
<evidence type="ECO:0000256" key="1">
    <source>
        <dbReference type="SAM" id="MobiDB-lite"/>
    </source>
</evidence>
<feature type="region of interest" description="Disordered" evidence="1">
    <location>
        <begin position="107"/>
        <end position="132"/>
    </location>
</feature>
<feature type="compositionally biased region" description="Pro residues" evidence="1">
    <location>
        <begin position="118"/>
        <end position="132"/>
    </location>
</feature>
<evidence type="ECO:0000313" key="4">
    <source>
        <dbReference type="Proteomes" id="UP000440694"/>
    </source>
</evidence>
<dbReference type="RefSeq" id="WP_154738512.1">
    <property type="nucleotide sequence ID" value="NZ_WMBQ01000001.1"/>
</dbReference>
<feature type="transmembrane region" description="Helical" evidence="2">
    <location>
        <begin position="60"/>
        <end position="90"/>
    </location>
</feature>